<evidence type="ECO:0000313" key="1">
    <source>
        <dbReference type="EMBL" id="CDP94158.1"/>
    </source>
</evidence>
<protein>
    <submittedName>
        <fullName evidence="1">Bm5068, isoform a</fullName>
    </submittedName>
</protein>
<sequence length="231" mass="26281">MRRLYYETFFNGSNNCKQKVILEFIECFFQRILFQALDLAACLLEEDGASRIISVQMQLVTMQWLATNQHAFNPDLISPNVLEKLIKQHVEFSHLPDMNDPKTVIPRTAKLYTKQEPSERFILILEGRAMVTIGQNEMTFEAGPWHCFGGEFLEQLVAVTFSRNSLSTSGVSPSEPVKKSAVSFTPDFSAVVRDDCTYLEITAQTYLLAYKSTLISKGSRSREQLFSVFLP</sequence>
<gene>
    <name evidence="2" type="primary">bma-cnnm-3</name>
    <name evidence="2" type="synonym">bma-cnnm-1</name>
    <name evidence="1 2" type="ORF">Bm5068</name>
    <name evidence="1" type="ORF">BM_Bm5068</name>
</gene>
<proteinExistence type="predicted"/>
<dbReference type="EMBL" id="LN856924">
    <property type="protein sequence ID" value="CDP94158.1"/>
    <property type="molecule type" value="Genomic_DNA"/>
</dbReference>
<evidence type="ECO:0000313" key="2">
    <source>
        <dbReference type="WormBase" id="Bm5068a"/>
    </source>
</evidence>
<dbReference type="AlphaFoldDB" id="A0A0J9XRE0"/>
<dbReference type="Pfam" id="PF25562">
    <property type="entry name" value="CNBH_CNNM2_C"/>
    <property type="match status" value="1"/>
</dbReference>
<accession>A0A0J9XRE0</accession>
<name>A0A0J9XRE0_BRUMA</name>
<reference evidence="1" key="2">
    <citation type="submission" date="2012-12" db="EMBL/GenBank/DDBJ databases">
        <authorList>
            <person name="Gao Y.W."/>
            <person name="Fan S.T."/>
            <person name="Sun H.T."/>
            <person name="Wang Z."/>
            <person name="Gao X.L."/>
            <person name="Li Y.G."/>
            <person name="Wang T.C."/>
            <person name="Zhang K."/>
            <person name="Xu W.W."/>
            <person name="Yu Z.J."/>
            <person name="Xia X.Z."/>
        </authorList>
    </citation>
    <scope>NUCLEOTIDE SEQUENCE</scope>
    <source>
        <strain evidence="1">FR3</strain>
    </source>
</reference>
<dbReference type="WormBase" id="Bm5068a">
    <property type="protein sequence ID" value="BM46910"/>
    <property type="gene ID" value="WBGene00225329"/>
    <property type="gene designation" value="Bma-cnnm-3"/>
</dbReference>
<organism evidence="1">
    <name type="scientific">Brugia malayi</name>
    <name type="common">Filarial nematode worm</name>
    <dbReference type="NCBI Taxonomy" id="6279"/>
    <lineage>
        <taxon>Eukaryota</taxon>
        <taxon>Metazoa</taxon>
        <taxon>Ecdysozoa</taxon>
        <taxon>Nematoda</taxon>
        <taxon>Chromadorea</taxon>
        <taxon>Rhabditida</taxon>
        <taxon>Spirurina</taxon>
        <taxon>Spiruromorpha</taxon>
        <taxon>Filarioidea</taxon>
        <taxon>Onchocercidae</taxon>
        <taxon>Brugia</taxon>
    </lineage>
</organism>
<reference evidence="1" key="1">
    <citation type="journal article" date="2007" name="Science">
        <title>Draft genome of the filarial nematode parasite Brugia malayi.</title>
        <authorList>
            <person name="Ghedin E."/>
            <person name="Wang S."/>
            <person name="Spiro D."/>
            <person name="Caler E."/>
            <person name="Zhao Q."/>
            <person name="Crabtree J."/>
            <person name="Allen J.E."/>
            <person name="Delcher A.L."/>
            <person name="Guiliano D.B."/>
            <person name="Miranda-Saavedra D."/>
            <person name="Angiuoli S.V."/>
            <person name="Creasy T."/>
            <person name="Amedeo P."/>
            <person name="Haas B."/>
            <person name="El-Sayed N.M."/>
            <person name="Wortman J.R."/>
            <person name="Feldblyum T."/>
            <person name="Tallon L."/>
            <person name="Schatz M."/>
            <person name="Shumway M."/>
            <person name="Koo H."/>
            <person name="Salzberg S.L."/>
            <person name="Schobel S."/>
            <person name="Pertea M."/>
            <person name="Pop M."/>
            <person name="White O."/>
            <person name="Barton G.J."/>
            <person name="Carlow C.K."/>
            <person name="Crawford M.J."/>
            <person name="Daub J."/>
            <person name="Dimmic M.W."/>
            <person name="Estes C.F."/>
            <person name="Foster J.M."/>
            <person name="Ganatra M."/>
            <person name="Gregory W.F."/>
            <person name="Johnson N.M."/>
            <person name="Jin J."/>
            <person name="Komuniecki R."/>
            <person name="Korf I."/>
            <person name="Kumar S."/>
            <person name="Laney S."/>
            <person name="Li B.W."/>
            <person name="Li W."/>
            <person name="Lindblom T.H."/>
            <person name="Lustigman S."/>
            <person name="Ma D."/>
            <person name="Maina C.V."/>
            <person name="Martin D.M."/>
            <person name="McCarter J.P."/>
            <person name="McReynolds L."/>
            <person name="Mitreva M."/>
            <person name="Nutman T.B."/>
            <person name="Parkinson J."/>
            <person name="Peregrin-Alvarez J.M."/>
            <person name="Poole C."/>
            <person name="Ren Q."/>
            <person name="Saunders L."/>
            <person name="Sluder A.E."/>
            <person name="Smith K."/>
            <person name="Stanke M."/>
            <person name="Unnasch T.R."/>
            <person name="Ware J."/>
            <person name="Wei A.D."/>
            <person name="Weil G."/>
            <person name="Williams D.J."/>
            <person name="Zhang Y."/>
            <person name="Williams S.A."/>
            <person name="Fraser-Liggett C."/>
            <person name="Slatko B."/>
            <person name="Blaxter M.L."/>
            <person name="Scott A.L."/>
        </authorList>
    </citation>
    <scope>NUCLEOTIDE SEQUENCE</scope>
    <source>
        <strain evidence="1">FR3</strain>
    </source>
</reference>